<dbReference type="InterPro" id="IPR000008">
    <property type="entry name" value="C2_dom"/>
</dbReference>
<dbReference type="SUPFAM" id="SSF49562">
    <property type="entry name" value="C2 domain (Calcium/lipid-binding domain, CaLB)"/>
    <property type="match status" value="1"/>
</dbReference>
<comment type="similarity">
    <text evidence="1">Belongs to the peptidase C2 family.</text>
</comment>
<evidence type="ECO:0000256" key="3">
    <source>
        <dbReference type="ARBA" id="ARBA00022801"/>
    </source>
</evidence>
<comment type="caution">
    <text evidence="8">The sequence shown here is derived from an EMBL/GenBank/DDBJ whole genome shotgun (WGS) entry which is preliminary data.</text>
</comment>
<dbReference type="Pfam" id="PF01067">
    <property type="entry name" value="Calpain_III"/>
    <property type="match status" value="1"/>
</dbReference>
<dbReference type="SUPFAM" id="SSF54001">
    <property type="entry name" value="Cysteine proteinases"/>
    <property type="match status" value="1"/>
</dbReference>
<evidence type="ECO:0000256" key="1">
    <source>
        <dbReference type="ARBA" id="ARBA00007623"/>
    </source>
</evidence>
<keyword evidence="9" id="KW-1185">Reference proteome</keyword>
<evidence type="ECO:0000259" key="7">
    <source>
        <dbReference type="PROSITE" id="PS50203"/>
    </source>
</evidence>
<evidence type="ECO:0000256" key="4">
    <source>
        <dbReference type="ARBA" id="ARBA00022807"/>
    </source>
</evidence>
<proteinExistence type="inferred from homology"/>
<dbReference type="PROSITE" id="PS50203">
    <property type="entry name" value="CALPAIN_CAT"/>
    <property type="match status" value="1"/>
</dbReference>
<dbReference type="InterPro" id="IPR022684">
    <property type="entry name" value="Calpain_cysteine_protease"/>
</dbReference>
<dbReference type="InterPro" id="IPR022683">
    <property type="entry name" value="Calpain_III"/>
</dbReference>
<comment type="caution">
    <text evidence="5">Lacks conserved residue(s) required for the propagation of feature annotation.</text>
</comment>
<dbReference type="Gene3D" id="2.60.120.380">
    <property type="match status" value="1"/>
</dbReference>
<keyword evidence="4" id="KW-0788">Thiol protease</keyword>
<evidence type="ECO:0008006" key="10">
    <source>
        <dbReference type="Google" id="ProtNLM"/>
    </source>
</evidence>
<name>A0ABR4NB84_9FUNG</name>
<keyword evidence="2" id="KW-0645">Protease</keyword>
<keyword evidence="3" id="KW-0378">Hydrolase</keyword>
<dbReference type="SMART" id="SM00230">
    <property type="entry name" value="CysPc"/>
    <property type="match status" value="1"/>
</dbReference>
<evidence type="ECO:0000313" key="8">
    <source>
        <dbReference type="EMBL" id="KAL2916785.1"/>
    </source>
</evidence>
<dbReference type="InterPro" id="IPR022682">
    <property type="entry name" value="Calpain_domain_III"/>
</dbReference>
<evidence type="ECO:0000259" key="6">
    <source>
        <dbReference type="PROSITE" id="PS50004"/>
    </source>
</evidence>
<dbReference type="SUPFAM" id="SSF49758">
    <property type="entry name" value="Calpain large subunit, middle domain (domain III)"/>
    <property type="match status" value="1"/>
</dbReference>
<dbReference type="InterPro" id="IPR038765">
    <property type="entry name" value="Papain-like_cys_pep_sf"/>
</dbReference>
<dbReference type="Gene3D" id="3.90.70.10">
    <property type="entry name" value="Cysteine proteinases"/>
    <property type="match status" value="1"/>
</dbReference>
<reference evidence="8 9" key="1">
    <citation type="submission" date="2023-09" db="EMBL/GenBank/DDBJ databases">
        <title>Pangenome analysis of Batrachochytrium dendrobatidis and related Chytrids.</title>
        <authorList>
            <person name="Yacoub M.N."/>
            <person name="Stajich J.E."/>
            <person name="James T.Y."/>
        </authorList>
    </citation>
    <scope>NUCLEOTIDE SEQUENCE [LARGE SCALE GENOMIC DNA]</scope>
    <source>
        <strain evidence="8 9">JEL0888</strain>
    </source>
</reference>
<protein>
    <recommendedName>
        <fullName evidence="10">Calpain-like cysteine peptidase</fullName>
    </recommendedName>
</protein>
<feature type="domain" description="Calpain catalytic" evidence="7">
    <location>
        <begin position="6"/>
        <end position="326"/>
    </location>
</feature>
<dbReference type="PROSITE" id="PS50004">
    <property type="entry name" value="C2"/>
    <property type="match status" value="1"/>
</dbReference>
<dbReference type="InterPro" id="IPR001300">
    <property type="entry name" value="Peptidase_C2_calpain_cat"/>
</dbReference>
<dbReference type="PRINTS" id="PR00704">
    <property type="entry name" value="CALPAIN"/>
</dbReference>
<evidence type="ECO:0000256" key="2">
    <source>
        <dbReference type="ARBA" id="ARBA00022670"/>
    </source>
</evidence>
<feature type="domain" description="C2" evidence="6">
    <location>
        <begin position="547"/>
        <end position="671"/>
    </location>
</feature>
<organism evidence="8 9">
    <name type="scientific">Polyrhizophydium stewartii</name>
    <dbReference type="NCBI Taxonomy" id="2732419"/>
    <lineage>
        <taxon>Eukaryota</taxon>
        <taxon>Fungi</taxon>
        <taxon>Fungi incertae sedis</taxon>
        <taxon>Chytridiomycota</taxon>
        <taxon>Chytridiomycota incertae sedis</taxon>
        <taxon>Chytridiomycetes</taxon>
        <taxon>Rhizophydiales</taxon>
        <taxon>Rhizophydiales incertae sedis</taxon>
        <taxon>Polyrhizophydium</taxon>
    </lineage>
</organism>
<accession>A0ABR4NB84</accession>
<sequence>MVQMKRFNDQDYEKLFQQSLFLPGYLARRDSGVKWVRATEMLHDGRLFSIDAVSSTVVPGAFGVWAVSAARLLALHPQLFKAVIPAAAAASRTPIGNPSFGDAMHPGVFRFRFYKFGTWTEVVVDDFLPCTEQGGWLCSFSGDRRELWVPLLEKAFAKLNGCYQMLSTLKTSTSVFVDLTGNVAEEVSLSAFAHDVYSDGALQLFDAMRSLMQRKALISCYFHDYNPLATPAAAGLCSDMYAVTGVTHMRVATGFMQYKRIKVVRLRKPFLDQSPIAGQADPNWTSLLVKELELELDPSVQRDGQFYVSFERFLCKFPTMLVCRVFDQPASRLASLRVTASRSYGRWSVVDGSAGGNIHYPACVAQNPQFLINVRRPCEMVFYLQRSHTNHPALSTSGGGIEIGFFVLKVEENRAFRVHDVGYPLHYLSNYTAHREVLGRCAFDPGRYVLIPTTDMPDKEGDFLLRAYAVGSGTRMKPLLRDFPSSIPTKVLIRQPRAFGPSASTILRPNILRIEIVSCENLAHVQPAPASPASVLSRATLVGGSSLPARIGLPSSRTSTSTVSSASTSSAVLRAIAPAAPLNPYCIVRFSEESPFVRHVTHPKYNTSDPLFNSSYVFCVKSPKSATVRIEVWSSGERFMVSRSLGHVVLAVAEFASPLMHRAVRDVDRLLTRHGDDEVTSGFMKLRVMYDGMPTVP</sequence>
<dbReference type="PANTHER" id="PTHR10183">
    <property type="entry name" value="CALPAIN"/>
    <property type="match status" value="1"/>
</dbReference>
<dbReference type="InterPro" id="IPR036213">
    <property type="entry name" value="Calpain_III_sf"/>
</dbReference>
<dbReference type="PANTHER" id="PTHR10183:SF379">
    <property type="entry name" value="CALPAIN-5"/>
    <property type="match status" value="1"/>
</dbReference>
<dbReference type="EMBL" id="JADGIZ020000014">
    <property type="protein sequence ID" value="KAL2916785.1"/>
    <property type="molecule type" value="Genomic_DNA"/>
</dbReference>
<dbReference type="Pfam" id="PF00168">
    <property type="entry name" value="C2"/>
    <property type="match status" value="1"/>
</dbReference>
<dbReference type="InterPro" id="IPR035892">
    <property type="entry name" value="C2_domain_sf"/>
</dbReference>
<evidence type="ECO:0000256" key="5">
    <source>
        <dbReference type="PROSITE-ProRule" id="PRU00239"/>
    </source>
</evidence>
<dbReference type="Proteomes" id="UP001527925">
    <property type="component" value="Unassembled WGS sequence"/>
</dbReference>
<dbReference type="SMART" id="SM00239">
    <property type="entry name" value="C2"/>
    <property type="match status" value="1"/>
</dbReference>
<dbReference type="Pfam" id="PF00648">
    <property type="entry name" value="Peptidase_C2"/>
    <property type="match status" value="1"/>
</dbReference>
<dbReference type="SMART" id="SM00720">
    <property type="entry name" value="calpain_III"/>
    <property type="match status" value="1"/>
</dbReference>
<evidence type="ECO:0000313" key="9">
    <source>
        <dbReference type="Proteomes" id="UP001527925"/>
    </source>
</evidence>
<dbReference type="Gene3D" id="2.60.40.150">
    <property type="entry name" value="C2 domain"/>
    <property type="match status" value="1"/>
</dbReference>
<gene>
    <name evidence="8" type="ORF">HK105_203564</name>
</gene>